<evidence type="ECO:0000259" key="1">
    <source>
        <dbReference type="Pfam" id="PF06172"/>
    </source>
</evidence>
<evidence type="ECO:0000313" key="3">
    <source>
        <dbReference type="Proteomes" id="UP001165074"/>
    </source>
</evidence>
<feature type="domain" description="DUF985" evidence="1">
    <location>
        <begin position="90"/>
        <end position="219"/>
    </location>
</feature>
<dbReference type="Pfam" id="PF06172">
    <property type="entry name" value="Cupin_5"/>
    <property type="match status" value="1"/>
</dbReference>
<evidence type="ECO:0000313" key="2">
    <source>
        <dbReference type="EMBL" id="GLY84544.1"/>
    </source>
</evidence>
<dbReference type="AlphaFoldDB" id="A0A9W6RZA3"/>
<proteinExistence type="predicted"/>
<reference evidence="2" key="1">
    <citation type="submission" date="2023-03" db="EMBL/GenBank/DDBJ databases">
        <title>Actinoallomurus iriomotensis NBRC 103684.</title>
        <authorList>
            <person name="Ichikawa N."/>
            <person name="Sato H."/>
            <person name="Tonouchi N."/>
        </authorList>
    </citation>
    <scope>NUCLEOTIDE SEQUENCE</scope>
    <source>
        <strain evidence="2">NBRC 103684</strain>
    </source>
</reference>
<dbReference type="PANTHER" id="PTHR33387:SF3">
    <property type="entry name" value="DUF985 DOMAIN-CONTAINING PROTEIN"/>
    <property type="match status" value="1"/>
</dbReference>
<name>A0A9W6RZA3_9ACTN</name>
<sequence>MLLLLTTLDAWRADPDQPFRDESAAYSPEEDAVALANDAFPDGQVIALAVPFSHVPLPGAVNRATVEEVRYARRDPSGRVTGFHARPPVADALDLLPHPEGGWFRETWRTSTRLQAHGGERNTATGIYFLLGAGDESMWHVVRSDELWLWHRGGPLELTTRGDAPTEENTVLLGPDLENGQVPQALVPAGVWQSARPAAGQEVLVSCVVSPGFDPADFSV</sequence>
<gene>
    <name evidence="2" type="ORF">Airi02_024730</name>
</gene>
<dbReference type="PANTHER" id="PTHR33387">
    <property type="entry name" value="RMLC-LIKE JELLY ROLL FOLD PROTEIN"/>
    <property type="match status" value="1"/>
</dbReference>
<comment type="caution">
    <text evidence="2">The sequence shown here is derived from an EMBL/GenBank/DDBJ whole genome shotgun (WGS) entry which is preliminary data.</text>
</comment>
<dbReference type="InterPro" id="IPR039935">
    <property type="entry name" value="YML079W-like"/>
</dbReference>
<organism evidence="2 3">
    <name type="scientific">Actinoallomurus iriomotensis</name>
    <dbReference type="NCBI Taxonomy" id="478107"/>
    <lineage>
        <taxon>Bacteria</taxon>
        <taxon>Bacillati</taxon>
        <taxon>Actinomycetota</taxon>
        <taxon>Actinomycetes</taxon>
        <taxon>Streptosporangiales</taxon>
        <taxon>Thermomonosporaceae</taxon>
        <taxon>Actinoallomurus</taxon>
    </lineage>
</organism>
<dbReference type="CDD" id="cd06121">
    <property type="entry name" value="cupin_YML079wp"/>
    <property type="match status" value="1"/>
</dbReference>
<dbReference type="InterPro" id="IPR014710">
    <property type="entry name" value="RmlC-like_jellyroll"/>
</dbReference>
<dbReference type="SUPFAM" id="SSF51182">
    <property type="entry name" value="RmlC-like cupins"/>
    <property type="match status" value="1"/>
</dbReference>
<keyword evidence="3" id="KW-1185">Reference proteome</keyword>
<protein>
    <recommendedName>
        <fullName evidence="1">DUF985 domain-containing protein</fullName>
    </recommendedName>
</protein>
<dbReference type="InterPro" id="IPR009327">
    <property type="entry name" value="Cupin_DUF985"/>
</dbReference>
<dbReference type="EMBL" id="BSTK01000003">
    <property type="protein sequence ID" value="GLY84544.1"/>
    <property type="molecule type" value="Genomic_DNA"/>
</dbReference>
<dbReference type="RefSeq" id="WP_285570216.1">
    <property type="nucleotide sequence ID" value="NZ_BSTK01000003.1"/>
</dbReference>
<dbReference type="Gene3D" id="2.60.120.10">
    <property type="entry name" value="Jelly Rolls"/>
    <property type="match status" value="1"/>
</dbReference>
<accession>A0A9W6RZA3</accession>
<dbReference type="Proteomes" id="UP001165074">
    <property type="component" value="Unassembled WGS sequence"/>
</dbReference>
<dbReference type="InterPro" id="IPR011051">
    <property type="entry name" value="RmlC_Cupin_sf"/>
</dbReference>